<keyword evidence="2" id="KW-1185">Reference proteome</keyword>
<reference evidence="1" key="1">
    <citation type="submission" date="2022-03" db="EMBL/GenBank/DDBJ databases">
        <title>Genomic analyses of argali, domestic sheep and their hybrids provide insights into chromosomal evolution, heterosis and genetic basis of agronomic traits.</title>
        <authorList>
            <person name="Li M."/>
        </authorList>
    </citation>
    <scope>NUCLEOTIDE SEQUENCE</scope>
    <source>
        <strain evidence="1">F1 hybrid</strain>
    </source>
</reference>
<proteinExistence type="predicted"/>
<gene>
    <name evidence="1" type="ORF">MJG53_012131</name>
</gene>
<name>A0ACB9UQ42_9CETA</name>
<evidence type="ECO:0000313" key="2">
    <source>
        <dbReference type="Proteomes" id="UP001057279"/>
    </source>
</evidence>
<organism evidence="1 2">
    <name type="scientific">Ovis ammon polii x Ovis aries</name>
    <dbReference type="NCBI Taxonomy" id="2918886"/>
    <lineage>
        <taxon>Eukaryota</taxon>
        <taxon>Metazoa</taxon>
        <taxon>Chordata</taxon>
        <taxon>Craniata</taxon>
        <taxon>Vertebrata</taxon>
        <taxon>Euteleostomi</taxon>
        <taxon>Mammalia</taxon>
        <taxon>Eutheria</taxon>
        <taxon>Laurasiatheria</taxon>
        <taxon>Artiodactyla</taxon>
        <taxon>Ruminantia</taxon>
        <taxon>Pecora</taxon>
        <taxon>Bovidae</taxon>
        <taxon>Caprinae</taxon>
        <taxon>Ovis</taxon>
    </lineage>
</organism>
<comment type="caution">
    <text evidence="1">The sequence shown here is derived from an EMBL/GenBank/DDBJ whole genome shotgun (WGS) entry which is preliminary data.</text>
</comment>
<protein>
    <submittedName>
        <fullName evidence="1">Uncharacterized protein</fullName>
    </submittedName>
</protein>
<dbReference type="Proteomes" id="UP001057279">
    <property type="component" value="Linkage Group LG13"/>
</dbReference>
<evidence type="ECO:0000313" key="1">
    <source>
        <dbReference type="EMBL" id="KAI4575928.1"/>
    </source>
</evidence>
<sequence length="186" mass="20992">MTTLARHLWVLAPDKHFQALPALLGGELAPRSSSWNVVFRVFRLFLLLETLITLLALRVRGDSPGSQSLATVTTPDGASRRQCPQERITAAQRTEDRSAGAALKQRQIPNGHAVCQLNVTDAWPEFRTLATQAFHVGLIRFLKMGCMPPAREFPRDTDRKYRFIGSTSDRQKEHLLPTVDNYELRE</sequence>
<accession>A0ACB9UQ42</accession>
<dbReference type="EMBL" id="CM043038">
    <property type="protein sequence ID" value="KAI4575928.1"/>
    <property type="molecule type" value="Genomic_DNA"/>
</dbReference>